<name>A0ABS6XA57_9BACT</name>
<protein>
    <submittedName>
        <fullName evidence="2">Gliding motility-associated C-terminal domain-containing protein</fullName>
    </submittedName>
</protein>
<dbReference type="RefSeq" id="WP_199109413.1">
    <property type="nucleotide sequence ID" value="NZ_JAHWXQ010000002.1"/>
</dbReference>
<organism evidence="2 3">
    <name type="scientific">Pontibacter populi</name>
    <dbReference type="NCBI Taxonomy" id="890055"/>
    <lineage>
        <taxon>Bacteria</taxon>
        <taxon>Pseudomonadati</taxon>
        <taxon>Bacteroidota</taxon>
        <taxon>Cytophagia</taxon>
        <taxon>Cytophagales</taxon>
        <taxon>Hymenobacteraceae</taxon>
        <taxon>Pontibacter</taxon>
    </lineage>
</organism>
<evidence type="ECO:0000313" key="2">
    <source>
        <dbReference type="EMBL" id="MBW3364874.1"/>
    </source>
</evidence>
<reference evidence="2 3" key="1">
    <citation type="submission" date="2021-07" db="EMBL/GenBank/DDBJ databases">
        <authorList>
            <person name="Kim M.K."/>
        </authorList>
    </citation>
    <scope>NUCLEOTIDE SEQUENCE [LARGE SCALE GENOMIC DNA]</scope>
    <source>
        <strain evidence="2 3">HLY7-15</strain>
    </source>
</reference>
<proteinExistence type="predicted"/>
<accession>A0ABS6XA57</accession>
<dbReference type="Pfam" id="PF13585">
    <property type="entry name" value="CHU_C"/>
    <property type="match status" value="1"/>
</dbReference>
<dbReference type="InterPro" id="IPR026341">
    <property type="entry name" value="T9SS_type_B"/>
</dbReference>
<keyword evidence="1" id="KW-0732">Signal</keyword>
<feature type="chain" id="PRO_5047291501" evidence="1">
    <location>
        <begin position="21"/>
        <end position="734"/>
    </location>
</feature>
<comment type="caution">
    <text evidence="2">The sequence shown here is derived from an EMBL/GenBank/DDBJ whole genome shotgun (WGS) entry which is preliminary data.</text>
</comment>
<dbReference type="NCBIfam" id="TIGR04131">
    <property type="entry name" value="Bac_Flav_CTERM"/>
    <property type="match status" value="1"/>
</dbReference>
<gene>
    <name evidence="2" type="ORF">KYK27_07460</name>
</gene>
<evidence type="ECO:0000256" key="1">
    <source>
        <dbReference type="SAM" id="SignalP"/>
    </source>
</evidence>
<keyword evidence="3" id="KW-1185">Reference proteome</keyword>
<dbReference type="EMBL" id="JAHWXQ010000002">
    <property type="protein sequence ID" value="MBW3364874.1"/>
    <property type="molecule type" value="Genomic_DNA"/>
</dbReference>
<sequence>MKHCLLLLLVVLLCSVSSKATHIVGGEFALDHRSGNAYLLTLNLYFDDINGDPGALDPSITVNIFEKGTNRWIAARTLPFRSRTAVPYTNIECTVGELRTSKIVYSETLNLDPAIFFHAPGYYVTWERCCRNSTIDNIIAPYDAAQTFYMEFPAVVQNGVTFRNSSPTLFPPLSDYACVNELFYFDFSGSDKDGDSLAYDMITPLNGYTTPRMPYYGIPGFESVKPGTAPYPEIKWGKGFSGTAQINGSPPINIDNKTGRLTMRPSRTGLYVFGIRVQEFRNKKKIGEVRRDFQVLVLDCPTNETPKIVARDRGKKEFYKETEILELTPNSNRCVDIYFTDPDISEFVTIKAVPVNFSASNFTLSGTLQGIVNRGGTQDSLKATLCFADCFDTPGKIYQLDLVVQDDGCSLPRQDTVRVSFRMQVVNNVPTIATTPNEKIITLDRGQAFEMDVFGKDIDLDGLTLSAAGEGFDMNAAGMQFNSTGGEGTAKGKFTWLVACNNEEQSVRRVTFTLKEDACAASPDQKLTIEFRIKAPNNAPTLTSDKAPTLYELDLNQPFEANLFGDDKDLDPLTLTAVGEGFNLSDLGMTFSATQGNGEARGKFNLTSTCQMAEMGTLRVNFILDEETCNPAPEPVLTMEFKVRVPQLQSFIPANIFTPNGDGLNDFFEIPDMPSDFCNAQFASIKVFNRWGKEVYYSTQNTFKWDGKDVNDGVYFYLIDFGSTQYRGSVTIVR</sequence>
<feature type="signal peptide" evidence="1">
    <location>
        <begin position="1"/>
        <end position="20"/>
    </location>
</feature>
<evidence type="ECO:0000313" key="3">
    <source>
        <dbReference type="Proteomes" id="UP000774935"/>
    </source>
</evidence>
<dbReference type="Proteomes" id="UP000774935">
    <property type="component" value="Unassembled WGS sequence"/>
</dbReference>